<gene>
    <name evidence="1" type="ORF">LOY88_000795</name>
</gene>
<organism evidence="1">
    <name type="scientific">Ophidiomyces ophidiicola</name>
    <dbReference type="NCBI Taxonomy" id="1387563"/>
    <lineage>
        <taxon>Eukaryota</taxon>
        <taxon>Fungi</taxon>
        <taxon>Dikarya</taxon>
        <taxon>Ascomycota</taxon>
        <taxon>Pezizomycotina</taxon>
        <taxon>Eurotiomycetes</taxon>
        <taxon>Eurotiomycetidae</taxon>
        <taxon>Onygenales</taxon>
        <taxon>Onygenaceae</taxon>
        <taxon>Ophidiomyces</taxon>
    </lineage>
</organism>
<dbReference type="EMBL" id="JALBCA010000008">
    <property type="protein sequence ID" value="KAI2392139.1"/>
    <property type="molecule type" value="Genomic_DNA"/>
</dbReference>
<reference evidence="1" key="1">
    <citation type="journal article" date="2022" name="bioRxiv">
        <title>Population genetic analysis of Ophidiomyces ophidiicola, the causative agent of snake fungal disease, indicates recent introductions to the USA.</title>
        <authorList>
            <person name="Ladner J.T."/>
            <person name="Palmer J.M."/>
            <person name="Ettinger C.L."/>
            <person name="Stajich J.E."/>
            <person name="Farrell T.M."/>
            <person name="Glorioso B.M."/>
            <person name="Lawson B."/>
            <person name="Price S.J."/>
            <person name="Stengle A.G."/>
            <person name="Grear D.A."/>
            <person name="Lorch J.M."/>
        </authorList>
    </citation>
    <scope>NUCLEOTIDE SEQUENCE</scope>
    <source>
        <strain evidence="1">NWHC 24266-5</strain>
    </source>
</reference>
<comment type="caution">
    <text evidence="1">The sequence shown here is derived from an EMBL/GenBank/DDBJ whole genome shotgun (WGS) entry which is preliminary data.</text>
</comment>
<evidence type="ECO:0000313" key="1">
    <source>
        <dbReference type="EMBL" id="KAI2392139.1"/>
    </source>
</evidence>
<accession>A0ACB8V3S4</accession>
<sequence length="310" mass="33704">MAAPHKYLASFTRSTLSSLLQPVRPSTTSSLPFLYPVQQQTRDLRLVSKSKAKDDAAKSKKKRRTFKQYDMKDAIQFSLCDAMSGRANGTRGRYIRAFEAGRQPTSIKYEVHLKLRTKKDGPIIRNQLRLPHAVQTGVRVCVIAPDGSRAAKDAKAAGADIVGEQDVFDQIKAGKIEFEACICHSSSLQNLNKAGLGRILGPKGLMPSVKLGTVVDNVGLAVKNMRAGSIYRERSGVIRMSIGQLGFSPEELRNNLHTLVAQVKKDAASLSDQVSKEVAEVVLSSTNAPGFSLNGEFKTEDSPPSYALTG</sequence>
<proteinExistence type="predicted"/>
<protein>
    <submittedName>
        <fullName evidence="1">Uncharacterized protein</fullName>
    </submittedName>
</protein>
<name>A0ACB8V3S4_9EURO</name>